<dbReference type="Proteomes" id="UP000324392">
    <property type="component" value="Plasmid pSsyis1"/>
</dbReference>
<feature type="chain" id="PRO_5019777578" evidence="1">
    <location>
        <begin position="22"/>
        <end position="103"/>
    </location>
</feature>
<evidence type="ECO:0000313" key="3">
    <source>
        <dbReference type="Proteomes" id="UP000324392"/>
    </source>
</evidence>
<keyword evidence="2" id="KW-0614">Plasmid</keyword>
<dbReference type="EMBL" id="AP019532">
    <property type="protein sequence ID" value="BBI93045.1"/>
    <property type="molecule type" value="Genomic_DNA"/>
</dbReference>
<dbReference type="AlphaFoldDB" id="A0A455VT62"/>
<dbReference type="RefSeq" id="WP_149591004.1">
    <property type="nucleotide sequence ID" value="NZ_AP019532.1"/>
</dbReference>
<evidence type="ECO:0000313" key="2">
    <source>
        <dbReference type="EMBL" id="BBI93045.1"/>
    </source>
</evidence>
<feature type="signal peptide" evidence="1">
    <location>
        <begin position="1"/>
        <end position="21"/>
    </location>
</feature>
<proteinExistence type="predicted"/>
<reference evidence="2 3" key="1">
    <citation type="submission" date="2019-03" db="EMBL/GenBank/DDBJ databases">
        <title>The genome sequence of Candidatus Serratia symbiotica strain IS.</title>
        <authorList>
            <person name="Nikoh N."/>
            <person name="Koga R."/>
            <person name="Oshima K."/>
            <person name="Hattori M."/>
            <person name="Fukatsu T."/>
        </authorList>
    </citation>
    <scope>NUCLEOTIDE SEQUENCE [LARGE SCALE GENOMIC DNA]</scope>
    <source>
        <strain evidence="2 3">IS</strain>
        <plasmid evidence="3">pssyis1 dna</plasmid>
    </source>
</reference>
<gene>
    <name evidence="2" type="primary">kikA</name>
    <name evidence="2" type="ORF">SSYIS1_40450</name>
</gene>
<accession>A0A455VT62</accession>
<evidence type="ECO:0000256" key="1">
    <source>
        <dbReference type="SAM" id="SignalP"/>
    </source>
</evidence>
<organism evidence="2 3">
    <name type="scientific">Serratia symbiotica</name>
    <dbReference type="NCBI Taxonomy" id="138074"/>
    <lineage>
        <taxon>Bacteria</taxon>
        <taxon>Pseudomonadati</taxon>
        <taxon>Pseudomonadota</taxon>
        <taxon>Gammaproteobacteria</taxon>
        <taxon>Enterobacterales</taxon>
        <taxon>Yersiniaceae</taxon>
        <taxon>Serratia</taxon>
    </lineage>
</organism>
<name>A0A455VT62_9GAMM</name>
<geneLocation type="plasmid" evidence="3">
    <name>pssyis1 dna</name>
</geneLocation>
<keyword evidence="1" id="KW-0732">Signal</keyword>
<protein>
    <submittedName>
        <fullName evidence="2">YggA protein</fullName>
    </submittedName>
</protein>
<sequence>MKKNTLMAIGLLLAVNHAVLADEKVDSSDPCTVVLCMYGKLQGNNQSECSGAIGKFFSLSKFGRHGFDPWKTFIKRRDFLGGCSTADLAVVGDIMKQFGKMRG</sequence>